<dbReference type="PANTHER" id="PTHR31286">
    <property type="entry name" value="GLYCINE-RICH CELL WALL STRUCTURAL PROTEIN 1.8-LIKE"/>
    <property type="match status" value="1"/>
</dbReference>
<feature type="region of interest" description="Disordered" evidence="1">
    <location>
        <begin position="206"/>
        <end position="306"/>
    </location>
</feature>
<feature type="compositionally biased region" description="Low complexity" evidence="1">
    <location>
        <begin position="227"/>
        <end position="248"/>
    </location>
</feature>
<dbReference type="Pfam" id="PF14111">
    <property type="entry name" value="DUF4283"/>
    <property type="match status" value="1"/>
</dbReference>
<reference evidence="3 4" key="1">
    <citation type="submission" date="2020-02" db="EMBL/GenBank/DDBJ databases">
        <authorList>
            <person name="Ma Q."/>
            <person name="Huang Y."/>
            <person name="Song X."/>
            <person name="Pei D."/>
        </authorList>
    </citation>
    <scope>NUCLEOTIDE SEQUENCE [LARGE SCALE GENOMIC DNA]</scope>
    <source>
        <strain evidence="3">Sxm20200214</strain>
        <tissue evidence="3">Leaf</tissue>
    </source>
</reference>
<dbReference type="InterPro" id="IPR036691">
    <property type="entry name" value="Endo/exonu/phosph_ase_sf"/>
</dbReference>
<dbReference type="Gene3D" id="3.60.10.10">
    <property type="entry name" value="Endonuclease/exonuclease/phosphatase"/>
    <property type="match status" value="1"/>
</dbReference>
<protein>
    <recommendedName>
        <fullName evidence="2">DUF4283 domain-containing protein</fullName>
    </recommendedName>
</protein>
<feature type="domain" description="DUF4283" evidence="2">
    <location>
        <begin position="25"/>
        <end position="91"/>
    </location>
</feature>
<dbReference type="OrthoDB" id="1108117at2759"/>
<comment type="caution">
    <text evidence="3">The sequence shown here is derived from an EMBL/GenBank/DDBJ whole genome shotgun (WGS) entry which is preliminary data.</text>
</comment>
<proteinExistence type="predicted"/>
<dbReference type="InterPro" id="IPR040256">
    <property type="entry name" value="At4g02000-like"/>
</dbReference>
<keyword evidence="4" id="KW-1185">Reference proteome</keyword>
<dbReference type="PANTHER" id="PTHR31286:SF181">
    <property type="entry name" value="ZINC KNUCKLE (CCHC-TYPE) FAMILY PROTEIN"/>
    <property type="match status" value="1"/>
</dbReference>
<sequence length="1055" mass="118821">MASPTFAADGTPVVQAPESVVLRSAQTWKGYRVAQFHGNPPSLTKVFNDLNPIWGKQGRIKIKHHSKGVYMIFIPCEVTRQWVLDWSPNFVYTKMKLEFAPVWVLFRNIPPELWSLEGFSFFATGVGFPIQSEYPKLKPYSNEIIKLKVVIKLEGKKPKVVKVVDKLGNSVNIYAEYMKLPPKCGICSEFGHFDLRCPVASLRPVPQETVDKPPSQELDLGTSPAVSKSNSKANPPSSPRASLPALESNSKAGASGGALRRSVSLPGSPVGSSKSLSKNGSSGWVRVGSKSPSKKSTTSKSVSAQALAEPLSSVHFDSEEELISAAQKIIRNRLSAVDTDLPLFSSGPERKKFRKVQRQTMRSLCEDDSAASEDSEVTVNNKFASLTFGSVEAVDSHQPTYDWRPFGHLIPIIAQKAENGRIVVIWNSVLSVVVYLRTPQIMVCGVFNPITHEAFTVGFVYAFNERSDRVSLWTHLRQLSLSSTLRTSPWIIMGDFNQVLDISEIYSLYPVDIPIGGMADFQECLNDSELYDLSYQGCFHTWTNSSPDNPKSRKLDRALINEAFQDKFPNAGAVFDPPGSSDHSPCIVTVSLDTVIRRPRFMFFSFFASHSDYPQLLDEAWSSTGLVYSPLSSLYQKMRAAKAICKSLNRSAFSGIEKRTKGVFEVLQNIQIILLSNPTPALFEEERRVRYSWLVLAAAEQNFFKLKSRCVKANLSKNIIHFLIDTNNSRVTDVQQMKNMARRSCLALNLRKTCVLVDGNNSPFAPQLATDFGLVQGSLPVKYLGVPLMPHKFRRQDYQPLIDKGLNHVYGLKLIWLLFAGSDSLWVAWIKSHILTGKIFWTDDFTHVGSWIWRRLVKLRHLAKPRILCHVNSGVFASFWHDNWTDLGSLIDILVSEAVSLGAWRESRSRNPILRRLRQSLPTQIPDINSPENDYYMWRNSADDPPLEFVAGGVRMAYPSTLQQIVHWLLNVTVRPRVRAILKLVFQGAIYFFWRERNSRLHSGVNKPATQIVKEIQVQIRAKLLGMDKENSLSYQVRSRTQESFISTWFDQFQA</sequence>
<evidence type="ECO:0000313" key="4">
    <source>
        <dbReference type="Proteomes" id="UP000886595"/>
    </source>
</evidence>
<feature type="compositionally biased region" description="Low complexity" evidence="1">
    <location>
        <begin position="262"/>
        <end position="303"/>
    </location>
</feature>
<name>A0A8X7PM90_BRACI</name>
<evidence type="ECO:0000256" key="1">
    <source>
        <dbReference type="SAM" id="MobiDB-lite"/>
    </source>
</evidence>
<dbReference type="InterPro" id="IPR025558">
    <property type="entry name" value="DUF4283"/>
</dbReference>
<accession>A0A8X7PM90</accession>
<evidence type="ECO:0000259" key="2">
    <source>
        <dbReference type="Pfam" id="PF14111"/>
    </source>
</evidence>
<evidence type="ECO:0000313" key="3">
    <source>
        <dbReference type="EMBL" id="KAG2253272.1"/>
    </source>
</evidence>
<dbReference type="SUPFAM" id="SSF56219">
    <property type="entry name" value="DNase I-like"/>
    <property type="match status" value="1"/>
</dbReference>
<dbReference type="EMBL" id="JAAMPC010000016">
    <property type="protein sequence ID" value="KAG2253272.1"/>
    <property type="molecule type" value="Genomic_DNA"/>
</dbReference>
<gene>
    <name evidence="3" type="ORF">Bca52824_083408</name>
</gene>
<dbReference type="AlphaFoldDB" id="A0A8X7PM90"/>
<dbReference type="Proteomes" id="UP000886595">
    <property type="component" value="Unassembled WGS sequence"/>
</dbReference>
<organism evidence="3 4">
    <name type="scientific">Brassica carinata</name>
    <name type="common">Ethiopian mustard</name>
    <name type="synonym">Abyssinian cabbage</name>
    <dbReference type="NCBI Taxonomy" id="52824"/>
    <lineage>
        <taxon>Eukaryota</taxon>
        <taxon>Viridiplantae</taxon>
        <taxon>Streptophyta</taxon>
        <taxon>Embryophyta</taxon>
        <taxon>Tracheophyta</taxon>
        <taxon>Spermatophyta</taxon>
        <taxon>Magnoliopsida</taxon>
        <taxon>eudicotyledons</taxon>
        <taxon>Gunneridae</taxon>
        <taxon>Pentapetalae</taxon>
        <taxon>rosids</taxon>
        <taxon>malvids</taxon>
        <taxon>Brassicales</taxon>
        <taxon>Brassicaceae</taxon>
        <taxon>Brassiceae</taxon>
        <taxon>Brassica</taxon>
    </lineage>
</organism>